<evidence type="ECO:0000256" key="2">
    <source>
        <dbReference type="ARBA" id="ARBA00022729"/>
    </source>
</evidence>
<dbReference type="EMBL" id="BMJM01000001">
    <property type="protein sequence ID" value="GGE01360.1"/>
    <property type="molecule type" value="Genomic_DNA"/>
</dbReference>
<comment type="similarity">
    <text evidence="1">Belongs to the thioredoxin family. DsbA subfamily.</text>
</comment>
<dbReference type="InterPro" id="IPR036249">
    <property type="entry name" value="Thioredoxin-like_sf"/>
</dbReference>
<keyword evidence="5" id="KW-0676">Redox-active center</keyword>
<dbReference type="InterPro" id="IPR012336">
    <property type="entry name" value="Thioredoxin-like_fold"/>
</dbReference>
<evidence type="ECO:0000256" key="1">
    <source>
        <dbReference type="ARBA" id="ARBA00005791"/>
    </source>
</evidence>
<dbReference type="Gene3D" id="3.40.30.10">
    <property type="entry name" value="Glutaredoxin"/>
    <property type="match status" value="1"/>
</dbReference>
<organism evidence="8 9">
    <name type="scientific">Sandarakinorhabdus glacialis</name>
    <dbReference type="NCBI Taxonomy" id="1614636"/>
    <lineage>
        <taxon>Bacteria</taxon>
        <taxon>Pseudomonadati</taxon>
        <taxon>Pseudomonadota</taxon>
        <taxon>Alphaproteobacteria</taxon>
        <taxon>Sphingomonadales</taxon>
        <taxon>Sphingosinicellaceae</taxon>
        <taxon>Sandarakinorhabdus</taxon>
    </lineage>
</organism>
<feature type="chain" id="PRO_5037117005" description="Thioredoxin-like fold domain-containing protein" evidence="6">
    <location>
        <begin position="19"/>
        <end position="257"/>
    </location>
</feature>
<reference evidence="8" key="1">
    <citation type="journal article" date="2014" name="Int. J. Syst. Evol. Microbiol.">
        <title>Complete genome sequence of Corynebacterium casei LMG S-19264T (=DSM 44701T), isolated from a smear-ripened cheese.</title>
        <authorList>
            <consortium name="US DOE Joint Genome Institute (JGI-PGF)"/>
            <person name="Walter F."/>
            <person name="Albersmeier A."/>
            <person name="Kalinowski J."/>
            <person name="Ruckert C."/>
        </authorList>
    </citation>
    <scope>NUCLEOTIDE SEQUENCE</scope>
    <source>
        <strain evidence="8">CGMCC 1.15519</strain>
    </source>
</reference>
<dbReference type="AlphaFoldDB" id="A0A916ZJR9"/>
<dbReference type="Proteomes" id="UP000635071">
    <property type="component" value="Unassembled WGS sequence"/>
</dbReference>
<gene>
    <name evidence="8" type="ORF">GCM10011529_04620</name>
</gene>
<dbReference type="PANTHER" id="PTHR13887">
    <property type="entry name" value="GLUTATHIONE S-TRANSFERASE KAPPA"/>
    <property type="match status" value="1"/>
</dbReference>
<dbReference type="GO" id="GO:0016491">
    <property type="term" value="F:oxidoreductase activity"/>
    <property type="evidence" value="ECO:0007669"/>
    <property type="project" value="UniProtKB-KW"/>
</dbReference>
<name>A0A916ZJR9_9SPHN</name>
<feature type="domain" description="Thioredoxin-like fold" evidence="7">
    <location>
        <begin position="66"/>
        <end position="249"/>
    </location>
</feature>
<feature type="signal peptide" evidence="6">
    <location>
        <begin position="1"/>
        <end position="18"/>
    </location>
</feature>
<accession>A0A916ZJR9</accession>
<keyword evidence="3" id="KW-0560">Oxidoreductase</keyword>
<dbReference type="SUPFAM" id="SSF52833">
    <property type="entry name" value="Thioredoxin-like"/>
    <property type="match status" value="1"/>
</dbReference>
<dbReference type="PROSITE" id="PS51257">
    <property type="entry name" value="PROKAR_LIPOPROTEIN"/>
    <property type="match status" value="1"/>
</dbReference>
<evidence type="ECO:0000256" key="6">
    <source>
        <dbReference type="SAM" id="SignalP"/>
    </source>
</evidence>
<keyword evidence="9" id="KW-1185">Reference proteome</keyword>
<evidence type="ECO:0000256" key="4">
    <source>
        <dbReference type="ARBA" id="ARBA00023157"/>
    </source>
</evidence>
<dbReference type="RefSeq" id="WP_188761282.1">
    <property type="nucleotide sequence ID" value="NZ_BMJM01000001.1"/>
</dbReference>
<reference evidence="8" key="2">
    <citation type="submission" date="2020-09" db="EMBL/GenBank/DDBJ databases">
        <authorList>
            <person name="Sun Q."/>
            <person name="Zhou Y."/>
        </authorList>
    </citation>
    <scope>NUCLEOTIDE SEQUENCE</scope>
    <source>
        <strain evidence="8">CGMCC 1.15519</strain>
    </source>
</reference>
<protein>
    <recommendedName>
        <fullName evidence="7">Thioredoxin-like fold domain-containing protein</fullName>
    </recommendedName>
</protein>
<keyword evidence="4" id="KW-1015">Disulfide bond</keyword>
<evidence type="ECO:0000256" key="5">
    <source>
        <dbReference type="ARBA" id="ARBA00023284"/>
    </source>
</evidence>
<evidence type="ECO:0000313" key="9">
    <source>
        <dbReference type="Proteomes" id="UP000635071"/>
    </source>
</evidence>
<dbReference type="Pfam" id="PF13462">
    <property type="entry name" value="Thioredoxin_4"/>
    <property type="match status" value="1"/>
</dbReference>
<dbReference type="Gene3D" id="1.10.40.110">
    <property type="match status" value="1"/>
</dbReference>
<sequence length="257" mass="27431">MRLTSGPVFGLAMLATLAACGDKTAKAPETPAADTTAAATAIAPMGGTAAPASTNWTETVVATPEGGFRMGNPNAKVKLLEFASLTCPHCKDFHAEALETIKTKYVASGDVSYEFRNFVLNGPDFAASLLARCQGPAPFFGLLASFFRDQDQWTKGFIAMSKADQDRITALPQDQQLAAMATTAKLDEYVRARGIPRAKFEACVADKASTETLTKMGTQATETYKLTGTPGFIINGTTQKDVYTWAALEPKLQEALR</sequence>
<keyword evidence="2 6" id="KW-0732">Signal</keyword>
<evidence type="ECO:0000313" key="8">
    <source>
        <dbReference type="EMBL" id="GGE01360.1"/>
    </source>
</evidence>
<evidence type="ECO:0000259" key="7">
    <source>
        <dbReference type="Pfam" id="PF13462"/>
    </source>
</evidence>
<dbReference type="PANTHER" id="PTHR13887:SF14">
    <property type="entry name" value="DISULFIDE BOND FORMATION PROTEIN D"/>
    <property type="match status" value="1"/>
</dbReference>
<evidence type="ECO:0000256" key="3">
    <source>
        <dbReference type="ARBA" id="ARBA00023002"/>
    </source>
</evidence>
<comment type="caution">
    <text evidence="8">The sequence shown here is derived from an EMBL/GenBank/DDBJ whole genome shotgun (WGS) entry which is preliminary data.</text>
</comment>
<proteinExistence type="inferred from homology"/>